<organism evidence="1 2">
    <name type="scientific">Mycolicibacterium septicum DSM 44393</name>
    <dbReference type="NCBI Taxonomy" id="1341646"/>
    <lineage>
        <taxon>Bacteria</taxon>
        <taxon>Bacillati</taxon>
        <taxon>Actinomycetota</taxon>
        <taxon>Actinomycetes</taxon>
        <taxon>Mycobacteriales</taxon>
        <taxon>Mycobacteriaceae</taxon>
        <taxon>Mycolicibacterium</taxon>
    </lineage>
</organism>
<evidence type="ECO:0000313" key="2">
    <source>
        <dbReference type="Proteomes" id="UP000518188"/>
    </source>
</evidence>
<comment type="caution">
    <text evidence="1">The sequence shown here is derived from an EMBL/GenBank/DDBJ whole genome shotgun (WGS) entry which is preliminary data.</text>
</comment>
<dbReference type="AlphaFoldDB" id="A0A7X6MU34"/>
<evidence type="ECO:0000313" key="1">
    <source>
        <dbReference type="EMBL" id="NKZ14955.1"/>
    </source>
</evidence>
<sequence length="58" mass="6453">MTWIWGNLGHLPVVRLEEGVYNTPDWDIVVAANGGLRVTNRATDRAFLVDADRVETTA</sequence>
<accession>A0A7X6MU34</accession>
<name>A0A7X6MU34_9MYCO</name>
<gene>
    <name evidence="1" type="ORF">HGA11_28690</name>
</gene>
<dbReference type="Proteomes" id="UP000518188">
    <property type="component" value="Unassembled WGS sequence"/>
</dbReference>
<dbReference type="EMBL" id="JAAXPJ010000015">
    <property type="protein sequence ID" value="NKZ14955.1"/>
    <property type="molecule type" value="Genomic_DNA"/>
</dbReference>
<proteinExistence type="predicted"/>
<reference evidence="1 2" key="1">
    <citation type="submission" date="2020-04" db="EMBL/GenBank/DDBJ databases">
        <title>MicrobeNet Type strains.</title>
        <authorList>
            <person name="Nicholson A.C."/>
        </authorList>
    </citation>
    <scope>NUCLEOTIDE SEQUENCE [LARGE SCALE GENOMIC DNA]</scope>
    <source>
        <strain evidence="1 2">ATCC 700731</strain>
    </source>
</reference>
<dbReference type="RefSeq" id="WP_162563252.1">
    <property type="nucleotide sequence ID" value="NZ_HG322954.1"/>
</dbReference>
<protein>
    <submittedName>
        <fullName evidence="1">Uncharacterized protein</fullName>
    </submittedName>
</protein>